<organism evidence="5 6">
    <name type="scientific">Solirubrobacter pauli</name>
    <dbReference type="NCBI Taxonomy" id="166793"/>
    <lineage>
        <taxon>Bacteria</taxon>
        <taxon>Bacillati</taxon>
        <taxon>Actinomycetota</taxon>
        <taxon>Thermoleophilia</taxon>
        <taxon>Solirubrobacterales</taxon>
        <taxon>Solirubrobacteraceae</taxon>
        <taxon>Solirubrobacter</taxon>
    </lineage>
</organism>
<dbReference type="CDD" id="cd18797">
    <property type="entry name" value="SF2_C_Hrq"/>
    <property type="match status" value="1"/>
</dbReference>
<keyword evidence="6" id="KW-1185">Reference proteome</keyword>
<dbReference type="InterPro" id="IPR055227">
    <property type="entry name" value="HRQ1_WHD"/>
</dbReference>
<dbReference type="GO" id="GO:0003676">
    <property type="term" value="F:nucleic acid binding"/>
    <property type="evidence" value="ECO:0007669"/>
    <property type="project" value="InterPro"/>
</dbReference>
<dbReference type="InterPro" id="IPR001650">
    <property type="entry name" value="Helicase_C-like"/>
</dbReference>
<sequence>MREQEPWDALLASGRVDDRLVRQAMEHARHGTMVPVPEELHPDVRQALARRGVDFLWGHQAEALEAAFEGPTIVTTGTASGKSLCFQLPTLQTIATVPMARALYLYPSKALAQDQARALHAFNLKRLQPAIYDGDTPREHRAELRRRANLILTNPDMLHLGILPNHTQWERFFSGLAVVVIDEAHVYRGVFGSHVANVIRRLRRICEFYGTAPRFLLASATVANPGELAERLTGLDDVEVVSKDGSPGTNRSIAMWNPPITDPETARRRSALAEAADLLVGLVIEGARTIVFMKSRKGIELMAKFAELELKKRGYPELAERIAPYRAGYTPAQRREIERRLTAGELLGVVSTDALELGIDIGALDAAICVTFPGTVASLKQMWGRAGRRGRGLAVYVAGEDALDQFFCRHPDEFLERPVEAAILDPENEQLFAAHLLCAAHEGPLSHEDDEILGPNWRAAADVLVGAGELRLRPDGTYVLRRADEYPAGAVSLRSAGLDAVSVIDGGTGEVIGTVDAGSAPSTVHQGAVYLHGGRTFEVAALQLDDRRAFVRPFDGNWYTQPKRETDTAIEEVLATRHALGVKLSFGKVVVSEQVLAYQRRRLNDHEAMDIIGLDLPQTSFTTQALWYELDEDEVGTLHAAEHSQIAVLPLLAMCDRWDIGGLSTNYHPQTGGPTIFIYDGHPGGIGISRRGYEEFERLVGDAYRLVSECPCESGCPSCVQSPKCGNLNEPLSKAGSAALMKLMLRR</sequence>
<dbReference type="PANTHER" id="PTHR47957:SF3">
    <property type="entry name" value="ATP-DEPENDENT HELICASE HRQ1"/>
    <property type="match status" value="1"/>
</dbReference>
<dbReference type="SMART" id="SM00490">
    <property type="entry name" value="HELICc"/>
    <property type="match status" value="1"/>
</dbReference>
<dbReference type="AlphaFoldDB" id="A0A660LEW7"/>
<dbReference type="Pfam" id="PF22982">
    <property type="entry name" value="WHD_HRQ1"/>
    <property type="match status" value="1"/>
</dbReference>
<dbReference type="Pfam" id="PF00270">
    <property type="entry name" value="DEAD"/>
    <property type="match status" value="1"/>
</dbReference>
<dbReference type="InterPro" id="IPR014001">
    <property type="entry name" value="Helicase_ATP-bd"/>
</dbReference>
<keyword evidence="2" id="KW-0067">ATP-binding</keyword>
<reference evidence="5 6" key="1">
    <citation type="submission" date="2018-10" db="EMBL/GenBank/DDBJ databases">
        <title>Genomic Encyclopedia of Archaeal and Bacterial Type Strains, Phase II (KMG-II): from individual species to whole genera.</title>
        <authorList>
            <person name="Goeker M."/>
        </authorList>
    </citation>
    <scope>NUCLEOTIDE SEQUENCE [LARGE SCALE GENOMIC DNA]</scope>
    <source>
        <strain evidence="5 6">DSM 14954</strain>
    </source>
</reference>
<dbReference type="PROSITE" id="PS51194">
    <property type="entry name" value="HELICASE_CTER"/>
    <property type="match status" value="1"/>
</dbReference>
<feature type="domain" description="Helicase ATP-binding" evidence="3">
    <location>
        <begin position="63"/>
        <end position="240"/>
    </location>
</feature>
<keyword evidence="1" id="KW-0547">Nucleotide-binding</keyword>
<gene>
    <name evidence="5" type="ORF">C8N24_2599</name>
</gene>
<dbReference type="InterPro" id="IPR027417">
    <property type="entry name" value="P-loop_NTPase"/>
</dbReference>
<dbReference type="CDD" id="cd17923">
    <property type="entry name" value="DEXHc_Hrq1-like"/>
    <property type="match status" value="1"/>
</dbReference>
<evidence type="ECO:0000259" key="3">
    <source>
        <dbReference type="PROSITE" id="PS51192"/>
    </source>
</evidence>
<keyword evidence="5" id="KW-0378">Hydrolase</keyword>
<dbReference type="SUPFAM" id="SSF52540">
    <property type="entry name" value="P-loop containing nucleoside triphosphate hydrolases"/>
    <property type="match status" value="1"/>
</dbReference>
<evidence type="ECO:0000256" key="1">
    <source>
        <dbReference type="ARBA" id="ARBA00022741"/>
    </source>
</evidence>
<evidence type="ECO:0000313" key="5">
    <source>
        <dbReference type="EMBL" id="RKQ92745.1"/>
    </source>
</evidence>
<dbReference type="GO" id="GO:0036297">
    <property type="term" value="P:interstrand cross-link repair"/>
    <property type="evidence" value="ECO:0007669"/>
    <property type="project" value="TreeGrafter"/>
</dbReference>
<dbReference type="Gene3D" id="3.40.50.300">
    <property type="entry name" value="P-loop containing nucleotide triphosphate hydrolases"/>
    <property type="match status" value="2"/>
</dbReference>
<evidence type="ECO:0000256" key="2">
    <source>
        <dbReference type="ARBA" id="ARBA00022840"/>
    </source>
</evidence>
<dbReference type="GO" id="GO:0043138">
    <property type="term" value="F:3'-5' DNA helicase activity"/>
    <property type="evidence" value="ECO:0007669"/>
    <property type="project" value="TreeGrafter"/>
</dbReference>
<dbReference type="GO" id="GO:0005524">
    <property type="term" value="F:ATP binding"/>
    <property type="evidence" value="ECO:0007669"/>
    <property type="project" value="UniProtKB-KW"/>
</dbReference>
<dbReference type="SMART" id="SM00487">
    <property type="entry name" value="DEXDc"/>
    <property type="match status" value="1"/>
</dbReference>
<feature type="domain" description="Helicase C-terminal" evidence="4">
    <location>
        <begin position="274"/>
        <end position="430"/>
    </location>
</feature>
<dbReference type="InterPro" id="IPR018973">
    <property type="entry name" value="MZB"/>
</dbReference>
<proteinExistence type="predicted"/>
<dbReference type="InterPro" id="IPR011545">
    <property type="entry name" value="DEAD/DEAH_box_helicase_dom"/>
</dbReference>
<dbReference type="GO" id="GO:0006289">
    <property type="term" value="P:nucleotide-excision repair"/>
    <property type="evidence" value="ECO:0007669"/>
    <property type="project" value="TreeGrafter"/>
</dbReference>
<protein>
    <submittedName>
        <fullName evidence="5">DEAD/DEAH box helicase domain-containing protein</fullName>
    </submittedName>
</protein>
<dbReference type="PROSITE" id="PS51192">
    <property type="entry name" value="HELICASE_ATP_BIND_1"/>
    <property type="match status" value="1"/>
</dbReference>
<dbReference type="Pfam" id="PF09369">
    <property type="entry name" value="MZB"/>
    <property type="match status" value="1"/>
</dbReference>
<dbReference type="PANTHER" id="PTHR47957">
    <property type="entry name" value="ATP-DEPENDENT HELICASE HRQ1"/>
    <property type="match status" value="1"/>
</dbReference>
<keyword evidence="5" id="KW-0347">Helicase</keyword>
<accession>A0A660LEW7</accession>
<dbReference type="Pfam" id="PF00271">
    <property type="entry name" value="Helicase_C"/>
    <property type="match status" value="1"/>
</dbReference>
<evidence type="ECO:0000313" key="6">
    <source>
        <dbReference type="Proteomes" id="UP000278962"/>
    </source>
</evidence>
<dbReference type="EMBL" id="RBIL01000001">
    <property type="protein sequence ID" value="RKQ92745.1"/>
    <property type="molecule type" value="Genomic_DNA"/>
</dbReference>
<evidence type="ECO:0000259" key="4">
    <source>
        <dbReference type="PROSITE" id="PS51194"/>
    </source>
</evidence>
<name>A0A660LEW7_9ACTN</name>
<dbReference type="Proteomes" id="UP000278962">
    <property type="component" value="Unassembled WGS sequence"/>
</dbReference>
<comment type="caution">
    <text evidence="5">The sequence shown here is derived from an EMBL/GenBank/DDBJ whole genome shotgun (WGS) entry which is preliminary data.</text>
</comment>